<dbReference type="STRING" id="1121298.SAMN05444401_1562"/>
<reference evidence="3 4" key="1">
    <citation type="submission" date="2016-11" db="EMBL/GenBank/DDBJ databases">
        <authorList>
            <person name="Jaros S."/>
            <person name="Januszkiewicz K."/>
            <person name="Wedrychowicz H."/>
        </authorList>
    </citation>
    <scope>NUCLEOTIDE SEQUENCE [LARGE SCALE GENOMIC DNA]</scope>
    <source>
        <strain evidence="3 4">DSM 21864</strain>
    </source>
</reference>
<evidence type="ECO:0000313" key="3">
    <source>
        <dbReference type="EMBL" id="SHI84352.1"/>
    </source>
</evidence>
<dbReference type="Proteomes" id="UP000184080">
    <property type="component" value="Unassembled WGS sequence"/>
</dbReference>
<dbReference type="AlphaFoldDB" id="A0A1M6EFU9"/>
<dbReference type="InterPro" id="IPR057682">
    <property type="entry name" value="DUF7922"/>
</dbReference>
<evidence type="ECO:0000313" key="4">
    <source>
        <dbReference type="Proteomes" id="UP000184080"/>
    </source>
</evidence>
<proteinExistence type="predicted"/>
<dbReference type="RefSeq" id="WP_073005276.1">
    <property type="nucleotide sequence ID" value="NZ_FQZO01000002.1"/>
</dbReference>
<organism evidence="3 4">
    <name type="scientific">Clostridium amylolyticum</name>
    <dbReference type="NCBI Taxonomy" id="1121298"/>
    <lineage>
        <taxon>Bacteria</taxon>
        <taxon>Bacillati</taxon>
        <taxon>Bacillota</taxon>
        <taxon>Clostridia</taxon>
        <taxon>Eubacteriales</taxon>
        <taxon>Clostridiaceae</taxon>
        <taxon>Clostridium</taxon>
    </lineage>
</organism>
<gene>
    <name evidence="3" type="ORF">SAMN05444401_1562</name>
</gene>
<dbReference type="EMBL" id="FQZO01000002">
    <property type="protein sequence ID" value="SHI84352.1"/>
    <property type="molecule type" value="Genomic_DNA"/>
</dbReference>
<evidence type="ECO:0000256" key="1">
    <source>
        <dbReference type="SAM" id="MobiDB-lite"/>
    </source>
</evidence>
<name>A0A1M6EFU9_9CLOT</name>
<feature type="region of interest" description="Disordered" evidence="1">
    <location>
        <begin position="186"/>
        <end position="206"/>
    </location>
</feature>
<keyword evidence="4" id="KW-1185">Reference proteome</keyword>
<accession>A0A1M6EFU9</accession>
<dbReference type="OrthoDB" id="1705475at2"/>
<evidence type="ECO:0000259" key="2">
    <source>
        <dbReference type="Pfam" id="PF25538"/>
    </source>
</evidence>
<dbReference type="Pfam" id="PF25538">
    <property type="entry name" value="DUF7922"/>
    <property type="match status" value="1"/>
</dbReference>
<sequence length="459" mass="52795">MAHSKLYRNFLILKEDGKGYSVSSDKPLSGYAKIEGKGDKCKITFYAQNIKKDSYHMILMCFKKGMKQNINLGAMNINEQGRAEISNEYSMNNIANTGAQLDNISGAAIVKVMGSSFTVIMCGFMSGEKAPEDWSKINITNIQPQENMPKEIKREEDTPKEIKPEENIPKEDIRVESMAKKDTTEDIIPPSTQASKLNDIPEKEKSVERIEEKTRVIENTNVDNSEVLSIPKEYMPGENNTYANIIPREELEKIDERFTQREDNSKNEENEFDKYEKIIEASKIVLEESKSAQNIKSKNKENNNIKLDDKNRDNEEEDFILRGSVADFFEAAAEGFEPMRGICKEVKYCKWYKVKVDNLDTLCNISNYNKYTIAYYPMMNYYPYIKKYGHYLLGYKCDPSGKMKYLVYGIPGKKDKADQPYGGKSGFVTWVPSEDKDKDMGFWLMFFDFKNSVIVVPMK</sequence>
<feature type="domain" description="DUF7922" evidence="2">
    <location>
        <begin position="9"/>
        <end position="127"/>
    </location>
</feature>
<protein>
    <recommendedName>
        <fullName evidence="2">DUF7922 domain-containing protein</fullName>
    </recommendedName>
</protein>